<reference evidence="3" key="1">
    <citation type="submission" date="2007-07" db="EMBL/GenBank/DDBJ databases">
        <title>Complete genome sequence of Campylobacter hominis ATCC BAA-381, a commensal isolated from the human gastrointestinal tract.</title>
        <authorList>
            <person name="Fouts D.E."/>
            <person name="Mongodin E.F."/>
            <person name="Puiu D."/>
            <person name="Sebastian Y."/>
            <person name="Miller W.G."/>
            <person name="Mandrell R.E."/>
            <person name="Nelson K.E."/>
        </authorList>
    </citation>
    <scope>NUCLEOTIDE SEQUENCE [LARGE SCALE GENOMIC DNA]</scope>
    <source>
        <strain evidence="3">ATCC BAA-381 / LMG 19568 / NCTC 13146 / CH001A</strain>
    </source>
</reference>
<dbReference type="GO" id="GO:0006760">
    <property type="term" value="P:folic acid-containing compound metabolic process"/>
    <property type="evidence" value="ECO:0007669"/>
    <property type="project" value="InterPro"/>
</dbReference>
<evidence type="ECO:0000313" key="3">
    <source>
        <dbReference type="Proteomes" id="UP000002407"/>
    </source>
</evidence>
<evidence type="ECO:0000259" key="1">
    <source>
        <dbReference type="SMART" id="SM00905"/>
    </source>
</evidence>
<dbReference type="SUPFAM" id="SSF55620">
    <property type="entry name" value="Tetrahydrobiopterin biosynthesis enzymes-like"/>
    <property type="match status" value="1"/>
</dbReference>
<dbReference type="Gene3D" id="3.30.1130.10">
    <property type="match status" value="1"/>
</dbReference>
<dbReference type="RefSeq" id="WP_012109342.1">
    <property type="nucleotide sequence ID" value="NC_009714.1"/>
</dbReference>
<keyword evidence="3" id="KW-1185">Reference proteome</keyword>
<dbReference type="GO" id="GO:0004150">
    <property type="term" value="F:dihydroneopterin aldolase activity"/>
    <property type="evidence" value="ECO:0007669"/>
    <property type="project" value="UniProtKB-EC"/>
</dbReference>
<dbReference type="AlphaFoldDB" id="A7I3E7"/>
<dbReference type="InterPro" id="IPR006157">
    <property type="entry name" value="FolB_dom"/>
</dbReference>
<dbReference type="OrthoDB" id="5373183at2"/>
<dbReference type="EC" id="4.1.2.25" evidence="2"/>
<gene>
    <name evidence="2" type="primary">folB</name>
    <name evidence="2" type="ordered locus">CHAB381_1503</name>
</gene>
<dbReference type="eggNOG" id="COG1539">
    <property type="taxonomic scope" value="Bacteria"/>
</dbReference>
<dbReference type="SMART" id="SM00905">
    <property type="entry name" value="FolB"/>
    <property type="match status" value="1"/>
</dbReference>
<proteinExistence type="predicted"/>
<dbReference type="KEGG" id="cha:CHAB381_1503"/>
<dbReference type="STRING" id="360107.CHAB381_1503"/>
<dbReference type="EMBL" id="CP000776">
    <property type="protein sequence ID" value="ABS52139.1"/>
    <property type="molecule type" value="Genomic_DNA"/>
</dbReference>
<keyword evidence="2" id="KW-0456">Lyase</keyword>
<accession>A7I3E7</accession>
<evidence type="ECO:0000313" key="2">
    <source>
        <dbReference type="EMBL" id="ABS52139.1"/>
    </source>
</evidence>
<dbReference type="InterPro" id="IPR043133">
    <property type="entry name" value="GTP-CH-I_C/QueF"/>
</dbReference>
<sequence>MRILVENLKFKTVIGILDFEREKEQEICVNAKFEADEFIDYAEICKDICGIFKKRKFRLVEDALNFFDDYYRVKFKNLKYFYMKILKTEILPNAKVGAEIEKKY</sequence>
<dbReference type="Proteomes" id="UP000002407">
    <property type="component" value="Chromosome"/>
</dbReference>
<dbReference type="HOGENOM" id="CLU_112632_4_0_7"/>
<feature type="domain" description="Dihydroneopterin aldolase/epimerase" evidence="1">
    <location>
        <begin position="3"/>
        <end position="102"/>
    </location>
</feature>
<protein>
    <submittedName>
        <fullName evidence="2">Dihydroneopterin aldolase</fullName>
        <ecNumber evidence="2">4.1.2.25</ecNumber>
    </submittedName>
</protein>
<organism evidence="2 3">
    <name type="scientific">Campylobacter hominis (strain ATCC BAA-381 / DSM 21671 / CCUG 45161 / LMG 19568 / NCTC 13146 / CH001A)</name>
    <dbReference type="NCBI Taxonomy" id="360107"/>
    <lineage>
        <taxon>Bacteria</taxon>
        <taxon>Pseudomonadati</taxon>
        <taxon>Campylobacterota</taxon>
        <taxon>Epsilonproteobacteria</taxon>
        <taxon>Campylobacterales</taxon>
        <taxon>Campylobacteraceae</taxon>
        <taxon>Campylobacter</taxon>
    </lineage>
</organism>
<dbReference type="Pfam" id="PF02152">
    <property type="entry name" value="FolB"/>
    <property type="match status" value="1"/>
</dbReference>
<name>A7I3E7_CAMHC</name>